<dbReference type="Pfam" id="PF00156">
    <property type="entry name" value="Pribosyltran"/>
    <property type="match status" value="1"/>
</dbReference>
<dbReference type="Gene3D" id="3.40.50.2020">
    <property type="match status" value="1"/>
</dbReference>
<dbReference type="EMBL" id="JSAN01000026">
    <property type="protein sequence ID" value="KIC73573.1"/>
    <property type="molecule type" value="Genomic_DNA"/>
</dbReference>
<proteinExistence type="inferred from homology"/>
<dbReference type="InterPro" id="IPR000836">
    <property type="entry name" value="PRTase_dom"/>
</dbReference>
<evidence type="ECO:0000313" key="3">
    <source>
        <dbReference type="EMBL" id="KIC73573.1"/>
    </source>
</evidence>
<sequence length="243" mass="28088">MKMYWWQEIKKSWIHFVFPATCLYCKESLQPSQAVFCYACASLLELINPQERCPICFDLKKNTFIHKCERCKAFPSLFLRQASAFDYFGPAQTLVKQLKYGNQAHLAKGMAAFLMTQFDRLKWPLPDIIVPVPMSFSHWLKRGYNQSFLLAEEMAKILHIPLFNCLKYTSGNYGQASLNLGQRKQLKQVFKLKKTFQIQDKRVLLIDDVMTTGTTLHKCAEALSEGFPGTLYALTFCRTTVHD</sequence>
<dbReference type="PATRIC" id="fig|362787.3.peg.335"/>
<dbReference type="AlphaFoldDB" id="A0A0C1HFZ3"/>
<protein>
    <submittedName>
        <fullName evidence="3">Protein GntX</fullName>
    </submittedName>
</protein>
<accession>A0A0C1HFZ3</accession>
<reference evidence="3 4" key="1">
    <citation type="journal article" date="2014" name="Mol. Biol. Evol.">
        <title>Massive expansion of Ubiquitination-related gene families within the Chlamydiae.</title>
        <authorList>
            <person name="Domman D."/>
            <person name="Collingro A."/>
            <person name="Lagkouvardos I."/>
            <person name="Gehre L."/>
            <person name="Weinmaier T."/>
            <person name="Rattei T."/>
            <person name="Subtil A."/>
            <person name="Horn M."/>
        </authorList>
    </citation>
    <scope>NUCLEOTIDE SEQUENCE [LARGE SCALE GENOMIC DNA]</scope>
    <source>
        <strain evidence="3 4">EI2</strain>
    </source>
</reference>
<dbReference type="Proteomes" id="UP000031465">
    <property type="component" value="Unassembled WGS sequence"/>
</dbReference>
<gene>
    <name evidence="3" type="primary">gntX</name>
    <name evidence="3" type="ORF">DB44_BC00010</name>
</gene>
<evidence type="ECO:0000256" key="1">
    <source>
        <dbReference type="ARBA" id="ARBA00008007"/>
    </source>
</evidence>
<evidence type="ECO:0000313" key="4">
    <source>
        <dbReference type="Proteomes" id="UP000031465"/>
    </source>
</evidence>
<comment type="similarity">
    <text evidence="1">Belongs to the ComF/GntX family.</text>
</comment>
<name>A0A0C1HFZ3_9BACT</name>
<organism evidence="3 4">
    <name type="scientific">Candidatus Protochlamydia amoebophila</name>
    <dbReference type="NCBI Taxonomy" id="362787"/>
    <lineage>
        <taxon>Bacteria</taxon>
        <taxon>Pseudomonadati</taxon>
        <taxon>Chlamydiota</taxon>
        <taxon>Chlamydiia</taxon>
        <taxon>Parachlamydiales</taxon>
        <taxon>Parachlamydiaceae</taxon>
        <taxon>Candidatus Protochlamydia</taxon>
    </lineage>
</organism>
<feature type="domain" description="Phosphoribosyltransferase" evidence="2">
    <location>
        <begin position="146"/>
        <end position="225"/>
    </location>
</feature>
<comment type="caution">
    <text evidence="3">The sequence shown here is derived from an EMBL/GenBank/DDBJ whole genome shotgun (WGS) entry which is preliminary data.</text>
</comment>
<dbReference type="PANTHER" id="PTHR47505">
    <property type="entry name" value="DNA UTILIZATION PROTEIN YHGH"/>
    <property type="match status" value="1"/>
</dbReference>
<evidence type="ECO:0000259" key="2">
    <source>
        <dbReference type="Pfam" id="PF00156"/>
    </source>
</evidence>
<dbReference type="PANTHER" id="PTHR47505:SF1">
    <property type="entry name" value="DNA UTILIZATION PROTEIN YHGH"/>
    <property type="match status" value="1"/>
</dbReference>
<dbReference type="SUPFAM" id="SSF53271">
    <property type="entry name" value="PRTase-like"/>
    <property type="match status" value="1"/>
</dbReference>
<dbReference type="CDD" id="cd06223">
    <property type="entry name" value="PRTases_typeI"/>
    <property type="match status" value="1"/>
</dbReference>
<dbReference type="InterPro" id="IPR051910">
    <property type="entry name" value="ComF/GntX_DNA_util-trans"/>
</dbReference>
<dbReference type="InterPro" id="IPR029057">
    <property type="entry name" value="PRTase-like"/>
</dbReference>